<keyword evidence="9" id="KW-0963">Cytoplasm</keyword>
<reference evidence="12 13" key="1">
    <citation type="journal article" date="2019" name="Nat. Ecol. Evol.">
        <title>Megaphylogeny resolves global patterns of mushroom evolution.</title>
        <authorList>
            <person name="Varga T."/>
            <person name="Krizsan K."/>
            <person name="Foldi C."/>
            <person name="Dima B."/>
            <person name="Sanchez-Garcia M."/>
            <person name="Sanchez-Ramirez S."/>
            <person name="Szollosi G.J."/>
            <person name="Szarkandi J.G."/>
            <person name="Papp V."/>
            <person name="Albert L."/>
            <person name="Andreopoulos W."/>
            <person name="Angelini C."/>
            <person name="Antonin V."/>
            <person name="Barry K.W."/>
            <person name="Bougher N.L."/>
            <person name="Buchanan P."/>
            <person name="Buyck B."/>
            <person name="Bense V."/>
            <person name="Catcheside P."/>
            <person name="Chovatia M."/>
            <person name="Cooper J."/>
            <person name="Damon W."/>
            <person name="Desjardin D."/>
            <person name="Finy P."/>
            <person name="Geml J."/>
            <person name="Haridas S."/>
            <person name="Hughes K."/>
            <person name="Justo A."/>
            <person name="Karasinski D."/>
            <person name="Kautmanova I."/>
            <person name="Kiss B."/>
            <person name="Kocsube S."/>
            <person name="Kotiranta H."/>
            <person name="LaButti K.M."/>
            <person name="Lechner B.E."/>
            <person name="Liimatainen K."/>
            <person name="Lipzen A."/>
            <person name="Lukacs Z."/>
            <person name="Mihaltcheva S."/>
            <person name="Morgado L.N."/>
            <person name="Niskanen T."/>
            <person name="Noordeloos M.E."/>
            <person name="Ohm R.A."/>
            <person name="Ortiz-Santana B."/>
            <person name="Ovrebo C."/>
            <person name="Racz N."/>
            <person name="Riley R."/>
            <person name="Savchenko A."/>
            <person name="Shiryaev A."/>
            <person name="Soop K."/>
            <person name="Spirin V."/>
            <person name="Szebenyi C."/>
            <person name="Tomsovsky M."/>
            <person name="Tulloss R.E."/>
            <person name="Uehling J."/>
            <person name="Grigoriev I.V."/>
            <person name="Vagvolgyi C."/>
            <person name="Papp T."/>
            <person name="Martin F.M."/>
            <person name="Miettinen O."/>
            <person name="Hibbett D.S."/>
            <person name="Nagy L.G."/>
        </authorList>
    </citation>
    <scope>NUCLEOTIDE SEQUENCE [LARGE SCALE GENOMIC DNA]</scope>
    <source>
        <strain evidence="12 13">CBS 309.79</strain>
    </source>
</reference>
<keyword evidence="7 9" id="KW-0788">Thiol protease</keyword>
<keyword evidence="6 9" id="KW-0378">Hydrolase</keyword>
<dbReference type="GO" id="GO:0004843">
    <property type="term" value="F:cysteine-type deubiquitinase activity"/>
    <property type="evidence" value="ECO:0007669"/>
    <property type="project" value="UniProtKB-UniRule"/>
</dbReference>
<dbReference type="PROSITE" id="PS50802">
    <property type="entry name" value="OTU"/>
    <property type="match status" value="1"/>
</dbReference>
<evidence type="ECO:0000256" key="9">
    <source>
        <dbReference type="RuleBase" id="RU367104"/>
    </source>
</evidence>
<dbReference type="Pfam" id="PF21403">
    <property type="entry name" value="OTU1_UBXL"/>
    <property type="match status" value="1"/>
</dbReference>
<dbReference type="AlphaFoldDB" id="A0A5C3R1E8"/>
<evidence type="ECO:0000313" key="13">
    <source>
        <dbReference type="Proteomes" id="UP000305067"/>
    </source>
</evidence>
<evidence type="ECO:0000256" key="4">
    <source>
        <dbReference type="ARBA" id="ARBA00022771"/>
    </source>
</evidence>
<evidence type="ECO:0000256" key="2">
    <source>
        <dbReference type="ARBA" id="ARBA00022670"/>
    </source>
</evidence>
<dbReference type="InterPro" id="IPR048857">
    <property type="entry name" value="OTU1_Ubl"/>
</dbReference>
<keyword evidence="3" id="KW-0479">Metal-binding</keyword>
<dbReference type="Proteomes" id="UP000305067">
    <property type="component" value="Unassembled WGS sequence"/>
</dbReference>
<evidence type="ECO:0000256" key="3">
    <source>
        <dbReference type="ARBA" id="ARBA00022723"/>
    </source>
</evidence>
<comment type="function">
    <text evidence="9">Hydrolase that can remove conjugated ubiquitin from proteins and may therefore play an important regulatory role at the level of protein turnover by preventing degradation.</text>
</comment>
<dbReference type="GO" id="GO:0036503">
    <property type="term" value="P:ERAD pathway"/>
    <property type="evidence" value="ECO:0007669"/>
    <property type="project" value="TreeGrafter"/>
</dbReference>
<feature type="domain" description="OTU" evidence="11">
    <location>
        <begin position="125"/>
        <end position="247"/>
    </location>
</feature>
<evidence type="ECO:0000256" key="8">
    <source>
        <dbReference type="ARBA" id="ARBA00022833"/>
    </source>
</evidence>
<dbReference type="PANTHER" id="PTHR13312">
    <property type="entry name" value="HIV-INDUCED PROTEIN-7-LIKE PROTEASE"/>
    <property type="match status" value="1"/>
</dbReference>
<comment type="catalytic activity">
    <reaction evidence="1 9">
        <text>Thiol-dependent hydrolysis of ester, thioester, amide, peptide and isopeptide bonds formed by the C-terminal Gly of ubiquitin (a 76-residue protein attached to proteins as an intracellular targeting signal).</text>
        <dbReference type="EC" id="3.4.19.12"/>
    </reaction>
</comment>
<dbReference type="GO" id="GO:0005829">
    <property type="term" value="C:cytosol"/>
    <property type="evidence" value="ECO:0007669"/>
    <property type="project" value="TreeGrafter"/>
</dbReference>
<dbReference type="GO" id="GO:0030968">
    <property type="term" value="P:endoplasmic reticulum unfolded protein response"/>
    <property type="evidence" value="ECO:0007669"/>
    <property type="project" value="TreeGrafter"/>
</dbReference>
<organism evidence="12 13">
    <name type="scientific">Pterulicium gracile</name>
    <dbReference type="NCBI Taxonomy" id="1884261"/>
    <lineage>
        <taxon>Eukaryota</taxon>
        <taxon>Fungi</taxon>
        <taxon>Dikarya</taxon>
        <taxon>Basidiomycota</taxon>
        <taxon>Agaricomycotina</taxon>
        <taxon>Agaricomycetes</taxon>
        <taxon>Agaricomycetidae</taxon>
        <taxon>Agaricales</taxon>
        <taxon>Pleurotineae</taxon>
        <taxon>Pterulaceae</taxon>
        <taxon>Pterulicium</taxon>
    </lineage>
</organism>
<dbReference type="EMBL" id="ML178814">
    <property type="protein sequence ID" value="TFL07417.1"/>
    <property type="molecule type" value="Genomic_DNA"/>
</dbReference>
<evidence type="ECO:0000256" key="7">
    <source>
        <dbReference type="ARBA" id="ARBA00022807"/>
    </source>
</evidence>
<keyword evidence="2" id="KW-0645">Protease</keyword>
<evidence type="ECO:0000259" key="11">
    <source>
        <dbReference type="PROSITE" id="PS50802"/>
    </source>
</evidence>
<feature type="region of interest" description="Disordered" evidence="10">
    <location>
        <begin position="85"/>
        <end position="114"/>
    </location>
</feature>
<feature type="compositionally biased region" description="Low complexity" evidence="10">
    <location>
        <begin position="85"/>
        <end position="97"/>
    </location>
</feature>
<dbReference type="Gene3D" id="3.10.20.90">
    <property type="entry name" value="Phosphatidylinositol 3-kinase Catalytic Subunit, Chain A, domain 1"/>
    <property type="match status" value="1"/>
</dbReference>
<keyword evidence="8" id="KW-0862">Zinc</keyword>
<dbReference type="InterPro" id="IPR057766">
    <property type="entry name" value="Znf-C2H2_OTU1-like_C"/>
</dbReference>
<gene>
    <name evidence="12" type="ORF">BDV98DRAFT_599722</name>
</gene>
<evidence type="ECO:0000256" key="5">
    <source>
        <dbReference type="ARBA" id="ARBA00022786"/>
    </source>
</evidence>
<dbReference type="InterPro" id="IPR003323">
    <property type="entry name" value="OTU_dom"/>
</dbReference>
<keyword evidence="5 9" id="KW-0833">Ubl conjugation pathway</keyword>
<dbReference type="PANTHER" id="PTHR13312:SF0">
    <property type="entry name" value="UBIQUITIN THIOESTERASE OTU1"/>
    <property type="match status" value="1"/>
</dbReference>
<name>A0A5C3R1E8_9AGAR</name>
<dbReference type="EC" id="3.4.19.12" evidence="9"/>
<dbReference type="GO" id="GO:0016579">
    <property type="term" value="P:protein deubiquitination"/>
    <property type="evidence" value="ECO:0007669"/>
    <property type="project" value="TreeGrafter"/>
</dbReference>
<proteinExistence type="predicted"/>
<comment type="subcellular location">
    <subcellularLocation>
        <location evidence="9">Cytoplasm</location>
    </subcellularLocation>
</comment>
<dbReference type="GO" id="GO:0005634">
    <property type="term" value="C:nucleus"/>
    <property type="evidence" value="ECO:0007669"/>
    <property type="project" value="TreeGrafter"/>
</dbReference>
<keyword evidence="4" id="KW-0863">Zinc-finger</keyword>
<dbReference type="InterPro" id="IPR038765">
    <property type="entry name" value="Papain-like_cys_pep_sf"/>
</dbReference>
<evidence type="ECO:0000256" key="6">
    <source>
        <dbReference type="ARBA" id="ARBA00022801"/>
    </source>
</evidence>
<accession>A0A5C3R1E8</accession>
<evidence type="ECO:0000256" key="1">
    <source>
        <dbReference type="ARBA" id="ARBA00000707"/>
    </source>
</evidence>
<dbReference type="Gene3D" id="3.90.70.80">
    <property type="match status" value="1"/>
</dbReference>
<evidence type="ECO:0000256" key="10">
    <source>
        <dbReference type="SAM" id="MobiDB-lite"/>
    </source>
</evidence>
<dbReference type="Pfam" id="PF24560">
    <property type="entry name" value="zf-C2H2_OTU1_C"/>
    <property type="match status" value="1"/>
</dbReference>
<dbReference type="OrthoDB" id="65596at2759"/>
<dbReference type="STRING" id="1884261.A0A5C3R1E8"/>
<dbReference type="SUPFAM" id="SSF54001">
    <property type="entry name" value="Cysteine proteinases"/>
    <property type="match status" value="1"/>
</dbReference>
<keyword evidence="13" id="KW-1185">Reference proteome</keyword>
<sequence>MQLRLRHSKGVATVQAQGDEPIALLQQRIQAISGISPELQQFKTGVPPKLRSLDYLVPELPVSTLGLASGDTLILTASSTPVAATQKPQPAAAAARPDPGPPSAIRPAGPSSNRPKYVVTDAGYLVHQVVPDDNSCMFSCIALAFEQSITKASHIREFVADGIKADPTKYNEAVLAMPPQSYISTILKPSSWGGAIELSVLVDYYNAQILSIDVETGRVDTFDPQVPTGQTCILLYSGIHYDTVFLTPDLDAPREWRQTLFPTASEPNTVLQAALDLATQLRKERAYTNTSNFDLRCQDCKIGLKGEKDARAHAQSTGHVNFGEY</sequence>
<protein>
    <recommendedName>
        <fullName evidence="9">Ubiquitin thioesterase OTU</fullName>
        <ecNumber evidence="9">3.4.19.12</ecNumber>
    </recommendedName>
</protein>
<dbReference type="CDD" id="cd22745">
    <property type="entry name" value="OTU_OTU1"/>
    <property type="match status" value="1"/>
</dbReference>
<evidence type="ECO:0000313" key="12">
    <source>
        <dbReference type="EMBL" id="TFL07417.1"/>
    </source>
</evidence>